<gene>
    <name evidence="16" type="ORF">WH96_04305</name>
</gene>
<dbReference type="GO" id="GO:0046872">
    <property type="term" value="F:metal ion binding"/>
    <property type="evidence" value="ECO:0007669"/>
    <property type="project" value="UniProtKB-KW"/>
</dbReference>
<evidence type="ECO:0000259" key="15">
    <source>
        <dbReference type="PROSITE" id="PS51819"/>
    </source>
</evidence>
<evidence type="ECO:0000256" key="5">
    <source>
        <dbReference type="ARBA" id="ARBA00022723"/>
    </source>
</evidence>
<dbReference type="Proteomes" id="UP000035444">
    <property type="component" value="Unassembled WGS sequence"/>
</dbReference>
<dbReference type="GO" id="GO:0004462">
    <property type="term" value="F:lactoylglutathione lyase activity"/>
    <property type="evidence" value="ECO:0007669"/>
    <property type="project" value="UniProtKB-EC"/>
</dbReference>
<dbReference type="GO" id="GO:0005737">
    <property type="term" value="C:cytoplasm"/>
    <property type="evidence" value="ECO:0007669"/>
    <property type="project" value="TreeGrafter"/>
</dbReference>
<evidence type="ECO:0000256" key="10">
    <source>
        <dbReference type="ARBA" id="ARBA00032460"/>
    </source>
</evidence>
<organism evidence="16 17">
    <name type="scientific">Kiloniella spongiae</name>
    <dbReference type="NCBI Taxonomy" id="1489064"/>
    <lineage>
        <taxon>Bacteria</taxon>
        <taxon>Pseudomonadati</taxon>
        <taxon>Pseudomonadota</taxon>
        <taxon>Alphaproteobacteria</taxon>
        <taxon>Rhodospirillales</taxon>
        <taxon>Kiloniellaceae</taxon>
        <taxon>Kiloniella</taxon>
    </lineage>
</organism>
<dbReference type="EMBL" id="LAQL01000003">
    <property type="protein sequence ID" value="KLN61915.1"/>
    <property type="molecule type" value="Genomic_DNA"/>
</dbReference>
<evidence type="ECO:0000256" key="4">
    <source>
        <dbReference type="ARBA" id="ARBA00012081"/>
    </source>
</evidence>
<dbReference type="STRING" id="1489064.WH96_04305"/>
<accession>A0A0H2MZ18</accession>
<dbReference type="SUPFAM" id="SSF54593">
    <property type="entry name" value="Glyoxalase/Bleomycin resistance protein/Dihydroxybiphenyl dioxygenase"/>
    <property type="match status" value="1"/>
</dbReference>
<protein>
    <recommendedName>
        <fullName evidence="4">lactoylglutathione lyase</fullName>
        <ecNumber evidence="4">4.4.1.5</ecNumber>
    </recommendedName>
    <alternativeName>
        <fullName evidence="9">Aldoketomutase</fullName>
    </alternativeName>
    <alternativeName>
        <fullName evidence="8">Glyoxalase I</fullName>
    </alternativeName>
    <alternativeName>
        <fullName evidence="7">Ketone-aldehyde mutase</fullName>
    </alternativeName>
    <alternativeName>
        <fullName evidence="10">Methylglyoxalase</fullName>
    </alternativeName>
    <alternativeName>
        <fullName evidence="11">S-D-lactoylglutathione methylglyoxal lyase</fullName>
    </alternativeName>
</protein>
<keyword evidence="17" id="KW-1185">Reference proteome</keyword>
<comment type="cofactor">
    <cofactor evidence="14">
        <name>Zn(2+)</name>
        <dbReference type="ChEBI" id="CHEBI:29105"/>
    </cofactor>
    <text evidence="14">Binds 1 zinc ion per subunit. In the homodimer, two zinc ions are bound between subunits.</text>
</comment>
<dbReference type="OrthoDB" id="4725692at2"/>
<dbReference type="InterPro" id="IPR004360">
    <property type="entry name" value="Glyas_Fos-R_dOase_dom"/>
</dbReference>
<evidence type="ECO:0000256" key="14">
    <source>
        <dbReference type="PIRSR" id="PIRSR604361-3"/>
    </source>
</evidence>
<evidence type="ECO:0000313" key="16">
    <source>
        <dbReference type="EMBL" id="KLN61915.1"/>
    </source>
</evidence>
<feature type="domain" description="VOC" evidence="15">
    <location>
        <begin position="4"/>
        <end position="133"/>
    </location>
</feature>
<comment type="similarity">
    <text evidence="3">Belongs to the glyoxalase I family.</text>
</comment>
<dbReference type="InterPro" id="IPR037523">
    <property type="entry name" value="VOC_core"/>
</dbReference>
<dbReference type="PROSITE" id="PS51819">
    <property type="entry name" value="VOC"/>
    <property type="match status" value="1"/>
</dbReference>
<dbReference type="InterPro" id="IPR004361">
    <property type="entry name" value="Glyoxalase_1"/>
</dbReference>
<feature type="binding site" evidence="14">
    <location>
        <position position="76"/>
    </location>
    <ligand>
        <name>Zn(2+)</name>
        <dbReference type="ChEBI" id="CHEBI:29105"/>
        <note>ligand shared between dimeric partners</note>
    </ligand>
</feature>
<evidence type="ECO:0000256" key="13">
    <source>
        <dbReference type="PIRSR" id="PIRSR604361-1"/>
    </source>
</evidence>
<feature type="active site" description="Proton donor/acceptor" evidence="13">
    <location>
        <position position="129"/>
    </location>
</feature>
<dbReference type="PATRIC" id="fig|1489064.4.peg.2046"/>
<dbReference type="GO" id="GO:0019243">
    <property type="term" value="P:methylglyoxal catabolic process to D-lactate via S-lactoyl-glutathione"/>
    <property type="evidence" value="ECO:0007669"/>
    <property type="project" value="TreeGrafter"/>
</dbReference>
<keyword evidence="5 14" id="KW-0479">Metal-binding</keyword>
<sequence length="136" mass="15328">MPSRILHTMIRVNSLERSITFYRDALGMSEIRREDYPEGRFTLSFMGYSEDPRGSTIELTYNYDTVEFTHGSGFGHIAVAVSDIDATCERLSGMDVKIIRCPGPMAYTTTNGQRDVIAFICDPDGYQIELISTQKP</sequence>
<evidence type="ECO:0000313" key="17">
    <source>
        <dbReference type="Proteomes" id="UP000035444"/>
    </source>
</evidence>
<evidence type="ECO:0000256" key="8">
    <source>
        <dbReference type="ARBA" id="ARBA00030537"/>
    </source>
</evidence>
<dbReference type="PANTHER" id="PTHR46036:SF5">
    <property type="entry name" value="LACTOYLGLUTATHIONE LYASE"/>
    <property type="match status" value="1"/>
</dbReference>
<evidence type="ECO:0000256" key="6">
    <source>
        <dbReference type="ARBA" id="ARBA00023239"/>
    </source>
</evidence>
<keyword evidence="14" id="KW-0862">Zinc</keyword>
<dbReference type="PANTHER" id="PTHR46036">
    <property type="entry name" value="LACTOYLGLUTATHIONE LYASE"/>
    <property type="match status" value="1"/>
</dbReference>
<evidence type="ECO:0000256" key="7">
    <source>
        <dbReference type="ARBA" id="ARBA00030291"/>
    </source>
</evidence>
<dbReference type="AlphaFoldDB" id="A0A0H2MZ18"/>
<comment type="catalytic activity">
    <reaction evidence="12">
        <text>(R)-S-lactoylglutathione = methylglyoxal + glutathione</text>
        <dbReference type="Rhea" id="RHEA:19069"/>
        <dbReference type="ChEBI" id="CHEBI:17158"/>
        <dbReference type="ChEBI" id="CHEBI:57474"/>
        <dbReference type="ChEBI" id="CHEBI:57925"/>
        <dbReference type="EC" id="4.4.1.5"/>
    </reaction>
</comment>
<comment type="pathway">
    <text evidence="2">Secondary metabolite metabolism; methylglyoxal degradation; (R)-lactate from methylglyoxal: step 1/2.</text>
</comment>
<keyword evidence="6 16" id="KW-0456">Lyase</keyword>
<proteinExistence type="inferred from homology"/>
<evidence type="ECO:0000256" key="2">
    <source>
        <dbReference type="ARBA" id="ARBA00005008"/>
    </source>
</evidence>
<comment type="caution">
    <text evidence="16">The sequence shown here is derived from an EMBL/GenBank/DDBJ whole genome shotgun (WGS) entry which is preliminary data.</text>
</comment>
<evidence type="ECO:0000256" key="3">
    <source>
        <dbReference type="ARBA" id="ARBA00010363"/>
    </source>
</evidence>
<evidence type="ECO:0000256" key="12">
    <source>
        <dbReference type="ARBA" id="ARBA00048273"/>
    </source>
</evidence>
<comment type="cofactor">
    <cofactor evidence="1">
        <name>Ni(2+)</name>
        <dbReference type="ChEBI" id="CHEBI:49786"/>
    </cofactor>
</comment>
<dbReference type="Gene3D" id="3.10.180.10">
    <property type="entry name" value="2,3-Dihydroxybiphenyl 1,2-Dioxygenase, domain 1"/>
    <property type="match status" value="1"/>
</dbReference>
<evidence type="ECO:0000256" key="11">
    <source>
        <dbReference type="ARBA" id="ARBA00033298"/>
    </source>
</evidence>
<feature type="binding site" evidence="14">
    <location>
        <position position="129"/>
    </location>
    <ligand>
        <name>Zn(2+)</name>
        <dbReference type="ChEBI" id="CHEBI:29105"/>
        <note>ligand shared between dimeric partners</note>
    </ligand>
</feature>
<dbReference type="InterPro" id="IPR029068">
    <property type="entry name" value="Glyas_Bleomycin-R_OHBP_Dase"/>
</dbReference>
<dbReference type="PROSITE" id="PS00934">
    <property type="entry name" value="GLYOXALASE_I_1"/>
    <property type="match status" value="1"/>
</dbReference>
<dbReference type="UniPathway" id="UPA00619">
    <property type="reaction ID" value="UER00675"/>
</dbReference>
<name>A0A0H2MZ18_9PROT</name>
<reference evidence="16 17" key="1">
    <citation type="submission" date="2015-03" db="EMBL/GenBank/DDBJ databases">
        <title>Genome Sequence of Kiloniella spongiae MEBiC09566, isolated from a marine sponge.</title>
        <authorList>
            <person name="Shao Z."/>
            <person name="Wang L."/>
            <person name="Li X."/>
        </authorList>
    </citation>
    <scope>NUCLEOTIDE SEQUENCE [LARGE SCALE GENOMIC DNA]</scope>
    <source>
        <strain evidence="16 17">MEBiC09566</strain>
    </source>
</reference>
<evidence type="ECO:0000256" key="9">
    <source>
        <dbReference type="ARBA" id="ARBA00030892"/>
    </source>
</evidence>
<feature type="binding site" evidence="14">
    <location>
        <position position="58"/>
    </location>
    <ligand>
        <name>Zn(2+)</name>
        <dbReference type="ChEBI" id="CHEBI:29105"/>
        <note>ligand shared between dimeric partners</note>
    </ligand>
</feature>
<dbReference type="InterPro" id="IPR018146">
    <property type="entry name" value="Glyoxalase_1_CS"/>
</dbReference>
<dbReference type="Pfam" id="PF00903">
    <property type="entry name" value="Glyoxalase"/>
    <property type="match status" value="1"/>
</dbReference>
<dbReference type="EC" id="4.4.1.5" evidence="4"/>
<dbReference type="NCBIfam" id="TIGR00068">
    <property type="entry name" value="glyox_I"/>
    <property type="match status" value="1"/>
</dbReference>
<evidence type="ECO:0000256" key="1">
    <source>
        <dbReference type="ARBA" id="ARBA00001967"/>
    </source>
</evidence>